<dbReference type="OrthoDB" id="10252718at2759"/>
<keyword evidence="10" id="KW-1185">Reference proteome</keyword>
<sequence length="107" mass="12364">MFNSFVRSPVLIRTSRLHTTRILFNTAVNAKIASSAPKGTTLKGIQFLKDGKDPVALDDSEYPDWLWDLLDEKKLKQKSTKPSNRQYHRKQNREAIKASNFMKDKKN</sequence>
<keyword evidence="4" id="KW-0496">Mitochondrion</keyword>
<evidence type="ECO:0000256" key="4">
    <source>
        <dbReference type="ARBA" id="ARBA00023128"/>
    </source>
</evidence>
<dbReference type="PANTHER" id="PTHR28595">
    <property type="entry name" value="39S RIBOSOMAL PROTEIN L54, MITOCHONDRIAL"/>
    <property type="match status" value="1"/>
</dbReference>
<proteinExistence type="inferred from homology"/>
<comment type="similarity">
    <text evidence="6">Belongs to the mitochondrion-specific ribosomal protein mL54 family.</text>
</comment>
<evidence type="ECO:0000256" key="3">
    <source>
        <dbReference type="ARBA" id="ARBA00022980"/>
    </source>
</evidence>
<dbReference type="InterPro" id="IPR013870">
    <property type="entry name" value="Ribosomal_mL54"/>
</dbReference>
<feature type="region of interest" description="Disordered" evidence="8">
    <location>
        <begin position="77"/>
        <end position="107"/>
    </location>
</feature>
<evidence type="ECO:0000256" key="8">
    <source>
        <dbReference type="SAM" id="MobiDB-lite"/>
    </source>
</evidence>
<evidence type="ECO:0000256" key="1">
    <source>
        <dbReference type="ARBA" id="ARBA00004173"/>
    </source>
</evidence>
<accession>A0A9P7BQX4</accession>
<dbReference type="GO" id="GO:0005762">
    <property type="term" value="C:mitochondrial large ribosomal subunit"/>
    <property type="evidence" value="ECO:0007669"/>
    <property type="project" value="TreeGrafter"/>
</dbReference>
<organism evidence="9 10">
    <name type="scientific">Rhizopus oryzae</name>
    <name type="common">Mucormycosis agent</name>
    <name type="synonym">Rhizopus arrhizus var. delemar</name>
    <dbReference type="NCBI Taxonomy" id="64495"/>
    <lineage>
        <taxon>Eukaryota</taxon>
        <taxon>Fungi</taxon>
        <taxon>Fungi incertae sedis</taxon>
        <taxon>Mucoromycota</taxon>
        <taxon>Mucoromycotina</taxon>
        <taxon>Mucoromycetes</taxon>
        <taxon>Mucorales</taxon>
        <taxon>Mucorineae</taxon>
        <taxon>Rhizopodaceae</taxon>
        <taxon>Rhizopus</taxon>
    </lineage>
</organism>
<evidence type="ECO:0000256" key="7">
    <source>
        <dbReference type="ARBA" id="ARBA00035179"/>
    </source>
</evidence>
<keyword evidence="5" id="KW-0687">Ribonucleoprotein</keyword>
<evidence type="ECO:0000313" key="9">
    <source>
        <dbReference type="EMBL" id="KAG1306580.1"/>
    </source>
</evidence>
<protein>
    <recommendedName>
        <fullName evidence="7">Large ribosomal subunit protein mL54</fullName>
    </recommendedName>
</protein>
<dbReference type="PANTHER" id="PTHR28595:SF1">
    <property type="entry name" value="LARGE RIBOSOMAL SUBUNIT PROTEIN ML54"/>
    <property type="match status" value="1"/>
</dbReference>
<evidence type="ECO:0000256" key="2">
    <source>
        <dbReference type="ARBA" id="ARBA00022946"/>
    </source>
</evidence>
<dbReference type="AlphaFoldDB" id="A0A9P7BQX4"/>
<feature type="compositionally biased region" description="Basic and acidic residues" evidence="8">
    <location>
        <begin position="92"/>
        <end position="107"/>
    </location>
</feature>
<reference evidence="9" key="1">
    <citation type="journal article" date="2020" name="Microb. Genom.">
        <title>Genetic diversity of clinical and environmental Mucorales isolates obtained from an investigation of mucormycosis cases among solid organ transplant recipients.</title>
        <authorList>
            <person name="Nguyen M.H."/>
            <person name="Kaul D."/>
            <person name="Muto C."/>
            <person name="Cheng S.J."/>
            <person name="Richter R.A."/>
            <person name="Bruno V.M."/>
            <person name="Liu G."/>
            <person name="Beyhan S."/>
            <person name="Sundermann A.J."/>
            <person name="Mounaud S."/>
            <person name="Pasculle A.W."/>
            <person name="Nierman W.C."/>
            <person name="Driscoll E."/>
            <person name="Cumbie R."/>
            <person name="Clancy C.J."/>
            <person name="Dupont C.L."/>
        </authorList>
    </citation>
    <scope>NUCLEOTIDE SEQUENCE</scope>
    <source>
        <strain evidence="9">GL11</strain>
    </source>
</reference>
<dbReference type="GO" id="GO:0003735">
    <property type="term" value="F:structural constituent of ribosome"/>
    <property type="evidence" value="ECO:0007669"/>
    <property type="project" value="TreeGrafter"/>
</dbReference>
<dbReference type="Pfam" id="PF08561">
    <property type="entry name" value="Ribosomal_L37"/>
    <property type="match status" value="1"/>
</dbReference>
<comment type="caution">
    <text evidence="9">The sequence shown here is derived from an EMBL/GenBank/DDBJ whole genome shotgun (WGS) entry which is preliminary data.</text>
</comment>
<name>A0A9P7BQX4_RHIOR</name>
<dbReference type="EMBL" id="JAANQT010001106">
    <property type="protein sequence ID" value="KAG1306580.1"/>
    <property type="molecule type" value="Genomic_DNA"/>
</dbReference>
<evidence type="ECO:0000256" key="6">
    <source>
        <dbReference type="ARBA" id="ARBA00033752"/>
    </source>
</evidence>
<dbReference type="Proteomes" id="UP000716291">
    <property type="component" value="Unassembled WGS sequence"/>
</dbReference>
<comment type="subcellular location">
    <subcellularLocation>
        <location evidence="1">Mitochondrion</location>
    </subcellularLocation>
</comment>
<keyword evidence="2" id="KW-0809">Transit peptide</keyword>
<keyword evidence="3" id="KW-0689">Ribosomal protein</keyword>
<gene>
    <name evidence="9" type="ORF">G6F64_007488</name>
</gene>
<evidence type="ECO:0000313" key="10">
    <source>
        <dbReference type="Proteomes" id="UP000716291"/>
    </source>
</evidence>
<evidence type="ECO:0000256" key="5">
    <source>
        <dbReference type="ARBA" id="ARBA00023274"/>
    </source>
</evidence>